<organism evidence="15">
    <name type="scientific">Ignavibacterium album</name>
    <dbReference type="NCBI Taxonomy" id="591197"/>
    <lineage>
        <taxon>Bacteria</taxon>
        <taxon>Pseudomonadati</taxon>
        <taxon>Ignavibacteriota</taxon>
        <taxon>Ignavibacteria</taxon>
        <taxon>Ignavibacteriales</taxon>
        <taxon>Ignavibacteriaceae</taxon>
        <taxon>Ignavibacterium</taxon>
    </lineage>
</organism>
<dbReference type="Gene3D" id="2.60.40.1120">
    <property type="entry name" value="Carboxypeptidase-like, regulatory domain"/>
    <property type="match status" value="1"/>
</dbReference>
<protein>
    <submittedName>
        <fullName evidence="15">TonB-dependent receptor</fullName>
    </submittedName>
</protein>
<comment type="similarity">
    <text evidence="10 11">Belongs to the TonB-dependent receptor family.</text>
</comment>
<feature type="domain" description="TonB-dependent receptor-like beta-barrel" evidence="13">
    <location>
        <begin position="365"/>
        <end position="841"/>
    </location>
</feature>
<evidence type="ECO:0000256" key="3">
    <source>
        <dbReference type="ARBA" id="ARBA00022452"/>
    </source>
</evidence>
<evidence type="ECO:0000256" key="2">
    <source>
        <dbReference type="ARBA" id="ARBA00022448"/>
    </source>
</evidence>
<evidence type="ECO:0000256" key="11">
    <source>
        <dbReference type="RuleBase" id="RU003357"/>
    </source>
</evidence>
<keyword evidence="2 10" id="KW-0813">Transport</keyword>
<dbReference type="InterPro" id="IPR036942">
    <property type="entry name" value="Beta-barrel_TonB_sf"/>
</dbReference>
<dbReference type="InterPro" id="IPR037066">
    <property type="entry name" value="Plug_dom_sf"/>
</dbReference>
<dbReference type="Gene3D" id="2.170.130.10">
    <property type="entry name" value="TonB-dependent receptor, plug domain"/>
    <property type="match status" value="1"/>
</dbReference>
<dbReference type="GO" id="GO:0044718">
    <property type="term" value="P:siderophore transmembrane transport"/>
    <property type="evidence" value="ECO:0007669"/>
    <property type="project" value="TreeGrafter"/>
</dbReference>
<dbReference type="GO" id="GO:0009279">
    <property type="term" value="C:cell outer membrane"/>
    <property type="evidence" value="ECO:0007669"/>
    <property type="project" value="UniProtKB-SubCell"/>
</dbReference>
<dbReference type="PROSITE" id="PS52016">
    <property type="entry name" value="TONB_DEPENDENT_REC_3"/>
    <property type="match status" value="1"/>
</dbReference>
<evidence type="ECO:0000259" key="13">
    <source>
        <dbReference type="Pfam" id="PF00593"/>
    </source>
</evidence>
<evidence type="ECO:0000256" key="1">
    <source>
        <dbReference type="ARBA" id="ARBA00004571"/>
    </source>
</evidence>
<evidence type="ECO:0000256" key="6">
    <source>
        <dbReference type="ARBA" id="ARBA00023077"/>
    </source>
</evidence>
<dbReference type="GO" id="GO:0015344">
    <property type="term" value="F:siderophore uptake transmembrane transporter activity"/>
    <property type="evidence" value="ECO:0007669"/>
    <property type="project" value="TreeGrafter"/>
</dbReference>
<evidence type="ECO:0000256" key="10">
    <source>
        <dbReference type="PROSITE-ProRule" id="PRU01360"/>
    </source>
</evidence>
<evidence type="ECO:0000256" key="7">
    <source>
        <dbReference type="ARBA" id="ARBA00023136"/>
    </source>
</evidence>
<evidence type="ECO:0000256" key="9">
    <source>
        <dbReference type="ARBA" id="ARBA00023237"/>
    </source>
</evidence>
<sequence>MKKIFTIFLFTLICSTFLFNDLYAGVTGKIAGKVTDAETGEPLIGINVLIDGTTMGAATGVDGTYIINNVEPGNYTLIFSGVGYQKKIVTNVRVSSDFTTRIDVQLSSEAIGLETVVVEATRPMVRKDLTSSHTVIDNTQIKALPVESIDQLLVLQAGITKGAGGELHIRGGRSTEIAYNVNGVSSVNPYDFGRTVQISTNAIQELSVVSGTFNAEYGNALSGVVNAITKEGGNKYNGSLSYYTGDYLSSHKNIFFNIGSISPVNNQVIEGTFGGPIPFTNNSVTFFLSGRYNNDKGYLYGQRQHTIYDSVYRDSNNPNIINLSMTGDNSIVSMNPSEDLNLTGKFTVKPITAMKINYDVVYSNSNYQTYNHELKYVPDANYNRYEWGLLNSLEIRQAIGSNTFYSLKGAYNIYDFKRYLFPLLDEAGNEVSFRPGMNMSGLRPDPRYQPSHKSFKLTPYTFRSGGTSNEHFYQRSYASELKFDLTSQVSNEHEVKFGLRGKYDVLDYQYFTIFRDTTTYLQPTIPDTNTLYHDIYSREPYQFSAYLQDKMEYTNMILNIGLRYDYLNPKAKYAPDIFKPTSGLIDAEPKSIFSPRIGISFPITDQGIIHFSYGHFYQLPPYRYLFTNPNFKKSGSTPTYGNANLNPEKTVTYEMGLQQQLTETIAFNITGFYKDVRDLLALQEIRISTSESYFKYVNKDYANIKGITFSLTKRKLPDDLFGASLDYTFQVAEGNETGASSFFLDLSSGRQSEKIPVPLDWDQTHTLNGSLTFGNYKDWVVTLVGTMNTGLPYTPILFEREIYLKTNSERKPLQTNVDLLIEKTFSFDVAAVTLFVKIFNLFDTLNERFVYDDTGRATYTLESTKGGPQETNRLSQIVPGLKSADEYFTRPQYYSAPREVRFGLSIEY</sequence>
<dbReference type="InterPro" id="IPR012910">
    <property type="entry name" value="Plug_dom"/>
</dbReference>
<dbReference type="SUPFAM" id="SSF49464">
    <property type="entry name" value="Carboxypeptidase regulatory domain-like"/>
    <property type="match status" value="1"/>
</dbReference>
<evidence type="ECO:0000256" key="8">
    <source>
        <dbReference type="ARBA" id="ARBA00023170"/>
    </source>
</evidence>
<dbReference type="InterPro" id="IPR000531">
    <property type="entry name" value="Beta-barrel_TonB"/>
</dbReference>
<feature type="signal peptide" evidence="12">
    <location>
        <begin position="1"/>
        <end position="24"/>
    </location>
</feature>
<comment type="subcellular location">
    <subcellularLocation>
        <location evidence="1 10">Cell outer membrane</location>
        <topology evidence="1 10">Multi-pass membrane protein</topology>
    </subcellularLocation>
</comment>
<keyword evidence="5 12" id="KW-0732">Signal</keyword>
<evidence type="ECO:0000256" key="4">
    <source>
        <dbReference type="ARBA" id="ARBA00022692"/>
    </source>
</evidence>
<dbReference type="InterPro" id="IPR039426">
    <property type="entry name" value="TonB-dep_rcpt-like"/>
</dbReference>
<dbReference type="AlphaFoldDB" id="A0A832G1T0"/>
<dbReference type="InterPro" id="IPR008969">
    <property type="entry name" value="CarboxyPept-like_regulatory"/>
</dbReference>
<name>A0A832G1T0_9BACT</name>
<keyword evidence="8 15" id="KW-0675">Receptor</keyword>
<dbReference type="Pfam" id="PF13715">
    <property type="entry name" value="CarbopepD_reg_2"/>
    <property type="match status" value="1"/>
</dbReference>
<reference evidence="15" key="1">
    <citation type="journal article" date="2020" name="mSystems">
        <title>Genome- and Community-Level Interaction Insights into Carbon Utilization and Element Cycling Functions of Hydrothermarchaeota in Hydrothermal Sediment.</title>
        <authorList>
            <person name="Zhou Z."/>
            <person name="Liu Y."/>
            <person name="Xu W."/>
            <person name="Pan J."/>
            <person name="Luo Z.H."/>
            <person name="Li M."/>
        </authorList>
    </citation>
    <scope>NUCLEOTIDE SEQUENCE [LARGE SCALE GENOMIC DNA]</scope>
    <source>
        <strain evidence="15">SpSt-500</strain>
    </source>
</reference>
<evidence type="ECO:0000259" key="14">
    <source>
        <dbReference type="Pfam" id="PF07715"/>
    </source>
</evidence>
<evidence type="ECO:0000313" key="15">
    <source>
        <dbReference type="EMBL" id="HGT48384.1"/>
    </source>
</evidence>
<dbReference type="Gene3D" id="2.40.170.20">
    <property type="entry name" value="TonB-dependent receptor, beta-barrel domain"/>
    <property type="match status" value="1"/>
</dbReference>
<dbReference type="PANTHER" id="PTHR30069">
    <property type="entry name" value="TONB-DEPENDENT OUTER MEMBRANE RECEPTOR"/>
    <property type="match status" value="1"/>
</dbReference>
<dbReference type="EMBL" id="DSVI01000016">
    <property type="protein sequence ID" value="HGT48384.1"/>
    <property type="molecule type" value="Genomic_DNA"/>
</dbReference>
<dbReference type="Pfam" id="PF00593">
    <property type="entry name" value="TonB_dep_Rec_b-barrel"/>
    <property type="match status" value="1"/>
</dbReference>
<dbReference type="Pfam" id="PF07715">
    <property type="entry name" value="Plug"/>
    <property type="match status" value="1"/>
</dbReference>
<accession>A0A832G1T0</accession>
<comment type="caution">
    <text evidence="15">The sequence shown here is derived from an EMBL/GenBank/DDBJ whole genome shotgun (WGS) entry which is preliminary data.</text>
</comment>
<dbReference type="PANTHER" id="PTHR30069:SF29">
    <property type="entry name" value="HEMOGLOBIN AND HEMOGLOBIN-HAPTOGLOBIN-BINDING PROTEIN 1-RELATED"/>
    <property type="match status" value="1"/>
</dbReference>
<keyword evidence="4 10" id="KW-0812">Transmembrane</keyword>
<keyword evidence="3 10" id="KW-1134">Transmembrane beta strand</keyword>
<keyword evidence="9 10" id="KW-0998">Cell outer membrane</keyword>
<gene>
    <name evidence="15" type="ORF">ENS56_10130</name>
</gene>
<feature type="chain" id="PRO_5032289419" evidence="12">
    <location>
        <begin position="25"/>
        <end position="908"/>
    </location>
</feature>
<keyword evidence="7 10" id="KW-0472">Membrane</keyword>
<evidence type="ECO:0000256" key="5">
    <source>
        <dbReference type="ARBA" id="ARBA00022729"/>
    </source>
</evidence>
<feature type="domain" description="TonB-dependent receptor plug" evidence="14">
    <location>
        <begin position="127"/>
        <end position="224"/>
    </location>
</feature>
<evidence type="ECO:0000256" key="12">
    <source>
        <dbReference type="SAM" id="SignalP"/>
    </source>
</evidence>
<proteinExistence type="inferred from homology"/>
<keyword evidence="6 11" id="KW-0798">TonB box</keyword>
<dbReference type="SUPFAM" id="SSF56935">
    <property type="entry name" value="Porins"/>
    <property type="match status" value="1"/>
</dbReference>